<evidence type="ECO:0000256" key="1">
    <source>
        <dbReference type="SAM" id="MobiDB-lite"/>
    </source>
</evidence>
<evidence type="ECO:0000313" key="2">
    <source>
        <dbReference type="EMBL" id="KAF1949155.1"/>
    </source>
</evidence>
<protein>
    <submittedName>
        <fullName evidence="2">Uncharacterized protein</fullName>
    </submittedName>
</protein>
<feature type="compositionally biased region" description="Polar residues" evidence="1">
    <location>
        <begin position="228"/>
        <end position="244"/>
    </location>
</feature>
<gene>
    <name evidence="2" type="ORF">CC80DRAFT_581774</name>
</gene>
<feature type="compositionally biased region" description="Low complexity" evidence="1">
    <location>
        <begin position="544"/>
        <end position="554"/>
    </location>
</feature>
<sequence>MPEVTMSDPEKPPAAAIHPNLNGVNAGGPSPDAVLANSGISEPAPPARADTNALGGEEHQQSASTMTLESGAQYGGCINTLTTGPDAMESGSEDGEIVDTPAAARAPATATAPVTKTNPRATVPSKRPASPAGTTYSTPQDSELTGTSMIQAPVSKRTRSNTRRTRPLPTRAQRMFDALFTRPASATGTINGTGGGRPPVSNPVTFGTPSFGPLTLLSFANPTSLAGNETGLSVSESSTRSQSGRLPLKPRGERQPPAVPNPVTFGTSSFRPPTLLSFANSNGLGGPGLTGNETQLGMTESSKRSQSRRPPLETRAEREQVVIKTESEDDSMPPLMPGSTSYSTHRFLPPSVPQGAPLSNTTCGVDVLDFFPRDNLHDSQLDALESVQDRLEHYVCASNPNETFDLATAFPKFAQVPKKKMPHVWEAQVILDRARNQRLFGRSTSKITSSGFQASIDHSAASRSFAIQNSRTHHQASIPFSTKVEGPYSSGSGHPPAPRMAQSPIRAGGDSSLGHVHSSRAHLINGASAPEIPTSEVTRTVSTQSASPQAGAPVQPVAPVRFRTPVQSAPLTQPTTTLPTALAGLTVLTLPRMGVSTAQDTFDLVQNIIREANGLLAAYSNLLIIMWRNHTVDSSKVCEVVYGKLMLAFDLYDRFATVKAMDGATRLPMLYGALLPWHNNDLS</sequence>
<feature type="region of interest" description="Disordered" evidence="1">
    <location>
        <begin position="471"/>
        <end position="554"/>
    </location>
</feature>
<feature type="region of interest" description="Disordered" evidence="1">
    <location>
        <begin position="228"/>
        <end position="319"/>
    </location>
</feature>
<feature type="region of interest" description="Disordered" evidence="1">
    <location>
        <begin position="1"/>
        <end position="65"/>
    </location>
</feature>
<feature type="region of interest" description="Disordered" evidence="1">
    <location>
        <begin position="105"/>
        <end position="168"/>
    </location>
</feature>
<feature type="compositionally biased region" description="Basic residues" evidence="1">
    <location>
        <begin position="156"/>
        <end position="166"/>
    </location>
</feature>
<keyword evidence="3" id="KW-1185">Reference proteome</keyword>
<name>A0A6A5T868_9PLEO</name>
<organism evidence="2 3">
    <name type="scientific">Byssothecium circinans</name>
    <dbReference type="NCBI Taxonomy" id="147558"/>
    <lineage>
        <taxon>Eukaryota</taxon>
        <taxon>Fungi</taxon>
        <taxon>Dikarya</taxon>
        <taxon>Ascomycota</taxon>
        <taxon>Pezizomycotina</taxon>
        <taxon>Dothideomycetes</taxon>
        <taxon>Pleosporomycetidae</taxon>
        <taxon>Pleosporales</taxon>
        <taxon>Massarineae</taxon>
        <taxon>Massarinaceae</taxon>
        <taxon>Byssothecium</taxon>
    </lineage>
</organism>
<accession>A0A6A5T868</accession>
<feature type="compositionally biased region" description="Basic and acidic residues" evidence="1">
    <location>
        <begin position="310"/>
        <end position="319"/>
    </location>
</feature>
<feature type="region of interest" description="Disordered" evidence="1">
    <location>
        <begin position="183"/>
        <end position="207"/>
    </location>
</feature>
<proteinExistence type="predicted"/>
<dbReference type="EMBL" id="ML977041">
    <property type="protein sequence ID" value="KAF1949155.1"/>
    <property type="molecule type" value="Genomic_DNA"/>
</dbReference>
<feature type="compositionally biased region" description="Polar residues" evidence="1">
    <location>
        <begin position="132"/>
        <end position="150"/>
    </location>
</feature>
<reference evidence="2" key="1">
    <citation type="journal article" date="2020" name="Stud. Mycol.">
        <title>101 Dothideomycetes genomes: a test case for predicting lifestyles and emergence of pathogens.</title>
        <authorList>
            <person name="Haridas S."/>
            <person name="Albert R."/>
            <person name="Binder M."/>
            <person name="Bloem J."/>
            <person name="Labutti K."/>
            <person name="Salamov A."/>
            <person name="Andreopoulos B."/>
            <person name="Baker S."/>
            <person name="Barry K."/>
            <person name="Bills G."/>
            <person name="Bluhm B."/>
            <person name="Cannon C."/>
            <person name="Castanera R."/>
            <person name="Culley D."/>
            <person name="Daum C."/>
            <person name="Ezra D."/>
            <person name="Gonzalez J."/>
            <person name="Henrissat B."/>
            <person name="Kuo A."/>
            <person name="Liang C."/>
            <person name="Lipzen A."/>
            <person name="Lutzoni F."/>
            <person name="Magnuson J."/>
            <person name="Mondo S."/>
            <person name="Nolan M."/>
            <person name="Ohm R."/>
            <person name="Pangilinan J."/>
            <person name="Park H.-J."/>
            <person name="Ramirez L."/>
            <person name="Alfaro M."/>
            <person name="Sun H."/>
            <person name="Tritt A."/>
            <person name="Yoshinaga Y."/>
            <person name="Zwiers L.-H."/>
            <person name="Turgeon B."/>
            <person name="Goodwin S."/>
            <person name="Spatafora J."/>
            <person name="Crous P."/>
            <person name="Grigoriev I."/>
        </authorList>
    </citation>
    <scope>NUCLEOTIDE SEQUENCE</scope>
    <source>
        <strain evidence="2">CBS 675.92</strain>
    </source>
</reference>
<dbReference type="Proteomes" id="UP000800035">
    <property type="component" value="Unassembled WGS sequence"/>
</dbReference>
<dbReference type="AlphaFoldDB" id="A0A6A5T868"/>
<feature type="compositionally biased region" description="Polar residues" evidence="1">
    <location>
        <begin position="264"/>
        <end position="282"/>
    </location>
</feature>
<evidence type="ECO:0000313" key="3">
    <source>
        <dbReference type="Proteomes" id="UP000800035"/>
    </source>
</evidence>
<feature type="compositionally biased region" description="Polar residues" evidence="1">
    <location>
        <begin position="291"/>
        <end position="300"/>
    </location>
</feature>